<dbReference type="NCBIfam" id="NF047509">
    <property type="entry name" value="Rv3131_FMN_oxido"/>
    <property type="match status" value="1"/>
</dbReference>
<name>A0ABW2LRI0_9PSEU</name>
<dbReference type="Proteomes" id="UP001596504">
    <property type="component" value="Unassembled WGS sequence"/>
</dbReference>
<reference evidence="2" key="1">
    <citation type="journal article" date="2019" name="Int. J. Syst. Evol. Microbiol.">
        <title>The Global Catalogue of Microorganisms (GCM) 10K type strain sequencing project: providing services to taxonomists for standard genome sequencing and annotation.</title>
        <authorList>
            <consortium name="The Broad Institute Genomics Platform"/>
            <consortium name="The Broad Institute Genome Sequencing Center for Infectious Disease"/>
            <person name="Wu L."/>
            <person name="Ma J."/>
        </authorList>
    </citation>
    <scope>NUCLEOTIDE SEQUENCE [LARGE SCALE GENOMIC DNA]</scope>
    <source>
        <strain evidence="2">WLHS5</strain>
    </source>
</reference>
<dbReference type="InterPro" id="IPR050627">
    <property type="entry name" value="Nitroreductase/BluB"/>
</dbReference>
<evidence type="ECO:0000313" key="2">
    <source>
        <dbReference type="Proteomes" id="UP001596504"/>
    </source>
</evidence>
<gene>
    <name evidence="1" type="ORF">ACFQRI_20705</name>
</gene>
<dbReference type="PANTHER" id="PTHR23026:SF123">
    <property type="entry name" value="NAD(P)H NITROREDUCTASE RV3131-RELATED"/>
    <property type="match status" value="1"/>
</dbReference>
<proteinExistence type="predicted"/>
<evidence type="ECO:0000313" key="1">
    <source>
        <dbReference type="EMBL" id="MFC7343834.1"/>
    </source>
</evidence>
<comment type="caution">
    <text evidence="1">The sequence shown here is derived from an EMBL/GenBank/DDBJ whole genome shotgun (WGS) entry which is preliminary data.</text>
</comment>
<keyword evidence="2" id="KW-1185">Reference proteome</keyword>
<dbReference type="RefSeq" id="WP_380671129.1">
    <property type="nucleotide sequence ID" value="NZ_JBHTCJ010000012.1"/>
</dbReference>
<dbReference type="EMBL" id="JBHTCJ010000012">
    <property type="protein sequence ID" value="MFC7343834.1"/>
    <property type="molecule type" value="Genomic_DNA"/>
</dbReference>
<protein>
    <submittedName>
        <fullName evidence="1">Acg family FMN-binding oxidoreductase</fullName>
    </submittedName>
</protein>
<sequence>MSDVRVSAQEMREVCGLADRAPSLFNSQPWQWRGGGDFLELLLDRSLELPETDPDKRELVISNGVALQHALLALRARGWLVNVLRLPDASEPELLARIEVLGRGDPAPGDGALVRAARRREVDRREYAPVPVPPSVLAELASAGAAAQVSVITGDQRRAVAQAFARAARVHAASDRYRAELASWTGMASWSADGAPETGVPWRAREHDDLVVRDFGWAEAAGVDPASNGAAGCLLLISTGADDRDAHLRAGEALGALLCRAELAGLASCPLSEALEVRGTRALVRREALADAGHPQMMVRVGWPRPADGSPRHRT</sequence>
<accession>A0ABW2LRI0</accession>
<dbReference type="Gene3D" id="3.40.109.10">
    <property type="entry name" value="NADH Oxidase"/>
    <property type="match status" value="1"/>
</dbReference>
<organism evidence="1 2">
    <name type="scientific">Saccharopolyspora griseoalba</name>
    <dbReference type="NCBI Taxonomy" id="1431848"/>
    <lineage>
        <taxon>Bacteria</taxon>
        <taxon>Bacillati</taxon>
        <taxon>Actinomycetota</taxon>
        <taxon>Actinomycetes</taxon>
        <taxon>Pseudonocardiales</taxon>
        <taxon>Pseudonocardiaceae</taxon>
        <taxon>Saccharopolyspora</taxon>
    </lineage>
</organism>
<dbReference type="InterPro" id="IPR000415">
    <property type="entry name" value="Nitroreductase-like"/>
</dbReference>
<dbReference type="PANTHER" id="PTHR23026">
    <property type="entry name" value="NADPH NITROREDUCTASE"/>
    <property type="match status" value="1"/>
</dbReference>
<dbReference type="SUPFAM" id="SSF55469">
    <property type="entry name" value="FMN-dependent nitroreductase-like"/>
    <property type="match status" value="2"/>
</dbReference>